<feature type="region of interest" description="Disordered" evidence="1">
    <location>
        <begin position="49"/>
        <end position="82"/>
    </location>
</feature>
<gene>
    <name evidence="2" type="ORF">PIBRA_LOCUS209</name>
</gene>
<accession>A0A9P0SDG4</accession>
<evidence type="ECO:0000256" key="1">
    <source>
        <dbReference type="SAM" id="MobiDB-lite"/>
    </source>
</evidence>
<proteinExistence type="predicted"/>
<dbReference type="EMBL" id="CALOZG010000001">
    <property type="protein sequence ID" value="CAH3836817.1"/>
    <property type="molecule type" value="Genomic_DNA"/>
</dbReference>
<evidence type="ECO:0000313" key="3">
    <source>
        <dbReference type="Proteomes" id="UP001152562"/>
    </source>
</evidence>
<feature type="region of interest" description="Disordered" evidence="1">
    <location>
        <begin position="1"/>
        <end position="37"/>
    </location>
</feature>
<reference evidence="2" key="1">
    <citation type="submission" date="2022-05" db="EMBL/GenBank/DDBJ databases">
        <authorList>
            <person name="Okamura Y."/>
        </authorList>
    </citation>
    <scope>NUCLEOTIDE SEQUENCE</scope>
</reference>
<name>A0A9P0SDG4_PIEBR</name>
<organism evidence="2 3">
    <name type="scientific">Pieris brassicae</name>
    <name type="common">White butterfly</name>
    <name type="synonym">Large white butterfly</name>
    <dbReference type="NCBI Taxonomy" id="7116"/>
    <lineage>
        <taxon>Eukaryota</taxon>
        <taxon>Metazoa</taxon>
        <taxon>Ecdysozoa</taxon>
        <taxon>Arthropoda</taxon>
        <taxon>Hexapoda</taxon>
        <taxon>Insecta</taxon>
        <taxon>Pterygota</taxon>
        <taxon>Neoptera</taxon>
        <taxon>Endopterygota</taxon>
        <taxon>Lepidoptera</taxon>
        <taxon>Glossata</taxon>
        <taxon>Ditrysia</taxon>
        <taxon>Papilionoidea</taxon>
        <taxon>Pieridae</taxon>
        <taxon>Pierinae</taxon>
        <taxon>Pieris</taxon>
    </lineage>
</organism>
<sequence length="123" mass="13618">MKNIGASRRQSSADPPHPSRAHAPSGPPRQPARRCRPPACRVPLASFSRRRSRALHTTAAALCPTPRPPPDPSRARSAPQHGTFNRLRQLFCSSGLCYNRSPWRRSHKLASLRPSRVPSKAEC</sequence>
<protein>
    <submittedName>
        <fullName evidence="2">Uncharacterized protein</fullName>
    </submittedName>
</protein>
<dbReference type="Proteomes" id="UP001152562">
    <property type="component" value="Unassembled WGS sequence"/>
</dbReference>
<evidence type="ECO:0000313" key="2">
    <source>
        <dbReference type="EMBL" id="CAH3836817.1"/>
    </source>
</evidence>
<comment type="caution">
    <text evidence="2">The sequence shown here is derived from an EMBL/GenBank/DDBJ whole genome shotgun (WGS) entry which is preliminary data.</text>
</comment>
<dbReference type="AlphaFoldDB" id="A0A9P0SDG4"/>
<keyword evidence="3" id="KW-1185">Reference proteome</keyword>